<evidence type="ECO:0000259" key="1">
    <source>
        <dbReference type="Pfam" id="PF00293"/>
    </source>
</evidence>
<dbReference type="InterPro" id="IPR015797">
    <property type="entry name" value="NUDIX_hydrolase-like_dom_sf"/>
</dbReference>
<gene>
    <name evidence="2" type="ORF">METZ01_LOCUS265439</name>
</gene>
<dbReference type="Pfam" id="PF00293">
    <property type="entry name" value="NUDIX"/>
    <property type="match status" value="1"/>
</dbReference>
<dbReference type="AlphaFoldDB" id="A0A382JLM3"/>
<organism evidence="2">
    <name type="scientific">marine metagenome</name>
    <dbReference type="NCBI Taxonomy" id="408172"/>
    <lineage>
        <taxon>unclassified sequences</taxon>
        <taxon>metagenomes</taxon>
        <taxon>ecological metagenomes</taxon>
    </lineage>
</organism>
<sequence length="90" mass="10101">MVQRYQDFVSENIDCFERSLLTGHVTGSALVLDSSRHRVLLTHHRKLNKWLQPGGHADGDSDVMNVGMREALEETGLAVIKPMTDKLLDV</sequence>
<dbReference type="SUPFAM" id="SSF55811">
    <property type="entry name" value="Nudix"/>
    <property type="match status" value="1"/>
</dbReference>
<proteinExistence type="predicted"/>
<dbReference type="InterPro" id="IPR000086">
    <property type="entry name" value="NUDIX_hydrolase_dom"/>
</dbReference>
<feature type="domain" description="Nudix hydrolase" evidence="1">
    <location>
        <begin position="28"/>
        <end position="79"/>
    </location>
</feature>
<dbReference type="EMBL" id="UINC01074916">
    <property type="protein sequence ID" value="SVC12585.1"/>
    <property type="molecule type" value="Genomic_DNA"/>
</dbReference>
<protein>
    <recommendedName>
        <fullName evidence="1">Nudix hydrolase domain-containing protein</fullName>
    </recommendedName>
</protein>
<evidence type="ECO:0000313" key="2">
    <source>
        <dbReference type="EMBL" id="SVC12585.1"/>
    </source>
</evidence>
<reference evidence="2" key="1">
    <citation type="submission" date="2018-05" db="EMBL/GenBank/DDBJ databases">
        <authorList>
            <person name="Lanie J.A."/>
            <person name="Ng W.-L."/>
            <person name="Kazmierczak K.M."/>
            <person name="Andrzejewski T.M."/>
            <person name="Davidsen T.M."/>
            <person name="Wayne K.J."/>
            <person name="Tettelin H."/>
            <person name="Glass J.I."/>
            <person name="Rusch D."/>
            <person name="Podicherti R."/>
            <person name="Tsui H.-C.T."/>
            <person name="Winkler M.E."/>
        </authorList>
    </citation>
    <scope>NUCLEOTIDE SEQUENCE</scope>
</reference>
<feature type="non-terminal residue" evidence="2">
    <location>
        <position position="90"/>
    </location>
</feature>
<accession>A0A382JLM3</accession>
<dbReference type="Gene3D" id="3.90.79.10">
    <property type="entry name" value="Nucleoside Triphosphate Pyrophosphohydrolase"/>
    <property type="match status" value="1"/>
</dbReference>
<name>A0A382JLM3_9ZZZZ</name>